<reference evidence="14 15" key="1">
    <citation type="journal article" date="2012" name="Nat. Genet.">
        <title>The yak genome and adaptation to life at high altitude.</title>
        <authorList>
            <person name="Qiu Q."/>
            <person name="Zhang G."/>
            <person name="Ma T."/>
            <person name="Qian W."/>
            <person name="Wang J."/>
            <person name="Ye Z."/>
            <person name="Cao C."/>
            <person name="Hu Q."/>
            <person name="Kim J."/>
            <person name="Larkin D.M."/>
            <person name="Auvil L."/>
            <person name="Capitanu B."/>
            <person name="Ma J."/>
            <person name="Lewin H.A."/>
            <person name="Qian X."/>
            <person name="Lang Y."/>
            <person name="Zhou R."/>
            <person name="Wang L."/>
            <person name="Wang K."/>
            <person name="Xia J."/>
            <person name="Liao S."/>
            <person name="Pan S."/>
            <person name="Lu X."/>
            <person name="Hou H."/>
            <person name="Wang Y."/>
            <person name="Zang X."/>
            <person name="Yin Y."/>
            <person name="Ma H."/>
            <person name="Zhang J."/>
            <person name="Wang Z."/>
            <person name="Zhang Y."/>
            <person name="Zhang D."/>
            <person name="Yonezawa T."/>
            <person name="Hasegawa M."/>
            <person name="Zhong Y."/>
            <person name="Liu W."/>
            <person name="Zhang Y."/>
            <person name="Huang Z."/>
            <person name="Zhang S."/>
            <person name="Long R."/>
            <person name="Yang H."/>
            <person name="Wang J."/>
            <person name="Lenstra J.A."/>
            <person name="Cooper D.N."/>
            <person name="Wu Y."/>
            <person name="Wang J."/>
            <person name="Shi P."/>
            <person name="Wang J."/>
            <person name="Liu J."/>
        </authorList>
    </citation>
    <scope>NUCLEOTIDE SEQUENCE [LARGE SCALE GENOMIC DNA]</scope>
    <source>
        <strain evidence="15">yakQH1</strain>
    </source>
</reference>
<keyword evidence="6" id="KW-0479">Metal-binding</keyword>
<dbReference type="GO" id="GO:0016712">
    <property type="term" value="F:oxidoreductase activity, acting on paired donors, with incorporation or reduction of molecular oxygen, reduced flavin or flavoprotein as one donor, and incorporation of one atom of oxygen"/>
    <property type="evidence" value="ECO:0007669"/>
    <property type="project" value="TreeGrafter"/>
</dbReference>
<evidence type="ECO:0000256" key="7">
    <source>
        <dbReference type="ARBA" id="ARBA00022824"/>
    </source>
</evidence>
<protein>
    <recommendedName>
        <fullName evidence="16">Cytochrome P450 2J2</fullName>
    </recommendedName>
</protein>
<evidence type="ECO:0008006" key="16">
    <source>
        <dbReference type="Google" id="ProtNLM"/>
    </source>
</evidence>
<dbReference type="InterPro" id="IPR002401">
    <property type="entry name" value="Cyt_P450_E_grp-I"/>
</dbReference>
<comment type="cofactor">
    <cofactor evidence="1">
        <name>heme</name>
        <dbReference type="ChEBI" id="CHEBI:30413"/>
    </cofactor>
</comment>
<dbReference type="Gene3D" id="1.10.630.10">
    <property type="entry name" value="Cytochrome P450"/>
    <property type="match status" value="1"/>
</dbReference>
<dbReference type="GO" id="GO:0005789">
    <property type="term" value="C:endoplasmic reticulum membrane"/>
    <property type="evidence" value="ECO:0007669"/>
    <property type="project" value="UniProtKB-SubCell"/>
</dbReference>
<evidence type="ECO:0000256" key="5">
    <source>
        <dbReference type="ARBA" id="ARBA00022617"/>
    </source>
</evidence>
<dbReference type="GO" id="GO:0006082">
    <property type="term" value="P:organic acid metabolic process"/>
    <property type="evidence" value="ECO:0007669"/>
    <property type="project" value="TreeGrafter"/>
</dbReference>
<proteinExistence type="inferred from homology"/>
<dbReference type="Proteomes" id="UP000011080">
    <property type="component" value="Unassembled WGS sequence"/>
</dbReference>
<sequence>MGRDLGTRLSAQDAQILTEAKPDIAVMLEAFSSLAAALWAALRPGTVLLGAVAFLFFADFLKRRRPKNFPPGPASLPFVGNSFQLDPEKVHLTLQQGVHTVIGWCEGNEIKGERWLAWHPVGVAGCDHRCLSPFVKKYGNVFSLDFGTFPSILITGLPLIKEALVHQGENFSKRPVMPLQERIFNTKGLIMSSGRIWKEQRRFALTTLRNFGLGKKSLEERIQEEASYLIQMIREENGKPFDPHFIINNAVSNIICSITFGERFDYQDSQFRELLRLLDEVLNLHTSLCCQLYSVFPRIMNFVPGPHQTLFSNLEKLKMFVAEMIENHKRDWNPAEEREFSDAISRK</sequence>
<keyword evidence="13" id="KW-1133">Transmembrane helix</keyword>
<dbReference type="PANTHER" id="PTHR24300:SF177">
    <property type="entry name" value="CYTOCHROME P450 2J2"/>
    <property type="match status" value="1"/>
</dbReference>
<evidence type="ECO:0000256" key="9">
    <source>
        <dbReference type="ARBA" id="ARBA00023002"/>
    </source>
</evidence>
<organism evidence="14 15">
    <name type="scientific">Bos mutus</name>
    <name type="common">wild yak</name>
    <dbReference type="NCBI Taxonomy" id="72004"/>
    <lineage>
        <taxon>Eukaryota</taxon>
        <taxon>Metazoa</taxon>
        <taxon>Chordata</taxon>
        <taxon>Craniata</taxon>
        <taxon>Vertebrata</taxon>
        <taxon>Euteleostomi</taxon>
        <taxon>Mammalia</taxon>
        <taxon>Eutheria</taxon>
        <taxon>Laurasiatheria</taxon>
        <taxon>Artiodactyla</taxon>
        <taxon>Ruminantia</taxon>
        <taxon>Pecora</taxon>
        <taxon>Bovidae</taxon>
        <taxon>Bovinae</taxon>
        <taxon>Bos</taxon>
    </lineage>
</organism>
<keyword evidence="11" id="KW-0503">Monooxygenase</keyword>
<keyword evidence="9" id="KW-0560">Oxidoreductase</keyword>
<dbReference type="InterPro" id="IPR050182">
    <property type="entry name" value="Cytochrome_P450_fam2"/>
</dbReference>
<evidence type="ECO:0000256" key="1">
    <source>
        <dbReference type="ARBA" id="ARBA00001971"/>
    </source>
</evidence>
<dbReference type="FunFam" id="1.10.630.10:FF:000238">
    <property type="entry name" value="Cytochrome P450 2A6"/>
    <property type="match status" value="1"/>
</dbReference>
<evidence type="ECO:0000256" key="13">
    <source>
        <dbReference type="SAM" id="Phobius"/>
    </source>
</evidence>
<gene>
    <name evidence="14" type="ORF">M91_21691</name>
</gene>
<keyword evidence="7" id="KW-0256">Endoplasmic reticulum</keyword>
<dbReference type="PANTHER" id="PTHR24300">
    <property type="entry name" value="CYTOCHROME P450 508A4-RELATED"/>
    <property type="match status" value="1"/>
</dbReference>
<comment type="subcellular location">
    <subcellularLocation>
        <location evidence="3">Endoplasmic reticulum membrane</location>
        <topology evidence="3">Peripheral membrane protein</topology>
    </subcellularLocation>
    <subcellularLocation>
        <location evidence="2">Microsome membrane</location>
        <topology evidence="2">Peripheral membrane protein</topology>
    </subcellularLocation>
</comment>
<accession>L8HKY7</accession>
<evidence type="ECO:0000256" key="12">
    <source>
        <dbReference type="ARBA" id="ARBA00023136"/>
    </source>
</evidence>
<keyword evidence="10" id="KW-0408">Iron</keyword>
<dbReference type="SUPFAM" id="SSF48264">
    <property type="entry name" value="Cytochrome P450"/>
    <property type="match status" value="1"/>
</dbReference>
<comment type="similarity">
    <text evidence="4">Belongs to the cytochrome P450 family.</text>
</comment>
<dbReference type="EMBL" id="JH884937">
    <property type="protein sequence ID" value="ELR44930.1"/>
    <property type="molecule type" value="Genomic_DNA"/>
</dbReference>
<evidence type="ECO:0000256" key="10">
    <source>
        <dbReference type="ARBA" id="ARBA00023004"/>
    </source>
</evidence>
<keyword evidence="8" id="KW-0492">Microsome</keyword>
<dbReference type="InterPro" id="IPR001128">
    <property type="entry name" value="Cyt_P450"/>
</dbReference>
<name>L8HKY7_9CETA</name>
<evidence type="ECO:0000256" key="8">
    <source>
        <dbReference type="ARBA" id="ARBA00022848"/>
    </source>
</evidence>
<keyword evidence="13" id="KW-0812">Transmembrane</keyword>
<evidence type="ECO:0000256" key="6">
    <source>
        <dbReference type="ARBA" id="ARBA00022723"/>
    </source>
</evidence>
<evidence type="ECO:0000256" key="4">
    <source>
        <dbReference type="ARBA" id="ARBA00010617"/>
    </source>
</evidence>
<dbReference type="GO" id="GO:0006805">
    <property type="term" value="P:xenobiotic metabolic process"/>
    <property type="evidence" value="ECO:0007669"/>
    <property type="project" value="TreeGrafter"/>
</dbReference>
<evidence type="ECO:0000313" key="14">
    <source>
        <dbReference type="EMBL" id="ELR44930.1"/>
    </source>
</evidence>
<dbReference type="AlphaFoldDB" id="L8HKY7"/>
<dbReference type="GO" id="GO:0020037">
    <property type="term" value="F:heme binding"/>
    <property type="evidence" value="ECO:0007669"/>
    <property type="project" value="InterPro"/>
</dbReference>
<evidence type="ECO:0000256" key="3">
    <source>
        <dbReference type="ARBA" id="ARBA00004406"/>
    </source>
</evidence>
<dbReference type="PRINTS" id="PR00463">
    <property type="entry name" value="EP450I"/>
</dbReference>
<evidence type="ECO:0000256" key="2">
    <source>
        <dbReference type="ARBA" id="ARBA00004174"/>
    </source>
</evidence>
<keyword evidence="5" id="KW-0349">Heme</keyword>
<feature type="transmembrane region" description="Helical" evidence="13">
    <location>
        <begin position="36"/>
        <end position="58"/>
    </location>
</feature>
<evidence type="ECO:0000313" key="15">
    <source>
        <dbReference type="Proteomes" id="UP000011080"/>
    </source>
</evidence>
<dbReference type="GO" id="GO:0005506">
    <property type="term" value="F:iron ion binding"/>
    <property type="evidence" value="ECO:0007669"/>
    <property type="project" value="InterPro"/>
</dbReference>
<dbReference type="InterPro" id="IPR036396">
    <property type="entry name" value="Cyt_P450_sf"/>
</dbReference>
<evidence type="ECO:0000256" key="11">
    <source>
        <dbReference type="ARBA" id="ARBA00023033"/>
    </source>
</evidence>
<keyword evidence="12 13" id="KW-0472">Membrane</keyword>
<dbReference type="Pfam" id="PF00067">
    <property type="entry name" value="p450"/>
    <property type="match status" value="1"/>
</dbReference>